<keyword evidence="1" id="KW-0472">Membrane</keyword>
<proteinExistence type="predicted"/>
<sequence>MPEKKVISKSEKRLTRQFNLRHKCRNIIGLAYLEIASILLLFGTGLTELLIYKNYYAIFIQRYLFITFCIAPLFLLPATFFGYRGGRHGLRGPLKIHILASVGCTIFNAASSVILVTAYSASGIFSAGPVAEGDNFEVFFKVMMIIGLLVNLSQMMLFVASGYQAYLAIQLWREVSVQKNRMKNYLRKKAEKDAAL</sequence>
<accession>E4XBU7</accession>
<evidence type="ECO:0000256" key="1">
    <source>
        <dbReference type="SAM" id="Phobius"/>
    </source>
</evidence>
<feature type="transmembrane region" description="Helical" evidence="1">
    <location>
        <begin position="139"/>
        <end position="163"/>
    </location>
</feature>
<gene>
    <name evidence="2" type="ORF">GSOID_T00006604001</name>
</gene>
<name>E4XBU7_OIKDI</name>
<keyword evidence="3" id="KW-1185">Reference proteome</keyword>
<dbReference type="OrthoDB" id="10353361at2759"/>
<reference evidence="2 3" key="1">
    <citation type="journal article" date="2010" name="Science">
        <title>Plasticity of animal genome architecture unmasked by rapid evolution of a pelagic tunicate.</title>
        <authorList>
            <person name="Denoeud F."/>
            <person name="Henriet S."/>
            <person name="Mungpakdee S."/>
            <person name="Aury J.M."/>
            <person name="Da Silva C."/>
            <person name="Brinkmann H."/>
            <person name="Mikhaleva J."/>
            <person name="Olsen L.C."/>
            <person name="Jubin C."/>
            <person name="Canestro C."/>
            <person name="Bouquet J.M."/>
            <person name="Danks G."/>
            <person name="Poulain J."/>
            <person name="Campsteijn C."/>
            <person name="Adamski M."/>
            <person name="Cross I."/>
            <person name="Yadetie F."/>
            <person name="Muffato M."/>
            <person name="Louis A."/>
            <person name="Butcher S."/>
            <person name="Tsagkogeorga G."/>
            <person name="Konrad A."/>
            <person name="Singh S."/>
            <person name="Jensen M.F."/>
            <person name="Cong E.H."/>
            <person name="Eikeseth-Otteraa H."/>
            <person name="Noel B."/>
            <person name="Anthouard V."/>
            <person name="Porcel B.M."/>
            <person name="Kachouri-Lafond R."/>
            <person name="Nishino A."/>
            <person name="Ugolini M."/>
            <person name="Chourrout P."/>
            <person name="Nishida H."/>
            <person name="Aasland R."/>
            <person name="Huzurbazar S."/>
            <person name="Westhof E."/>
            <person name="Delsuc F."/>
            <person name="Lehrach H."/>
            <person name="Reinhardt R."/>
            <person name="Weissenbach J."/>
            <person name="Roy S.W."/>
            <person name="Artiguenave F."/>
            <person name="Postlethwait J.H."/>
            <person name="Manak J.R."/>
            <person name="Thompson E.M."/>
            <person name="Jaillon O."/>
            <person name="Du Pasquier L."/>
            <person name="Boudinot P."/>
            <person name="Liberles D.A."/>
            <person name="Volff J.N."/>
            <person name="Philippe H."/>
            <person name="Lenhard B."/>
            <person name="Roest Crollius H."/>
            <person name="Wincker P."/>
            <person name="Chourrout D."/>
        </authorList>
    </citation>
    <scope>NUCLEOTIDE SEQUENCE [LARGE SCALE GENOMIC DNA]</scope>
</reference>
<dbReference type="Proteomes" id="UP000001307">
    <property type="component" value="Unassembled WGS sequence"/>
</dbReference>
<protein>
    <recommendedName>
        <fullName evidence="4">MARVEL domain-containing protein</fullName>
    </recommendedName>
</protein>
<evidence type="ECO:0000313" key="3">
    <source>
        <dbReference type="Proteomes" id="UP000001307"/>
    </source>
</evidence>
<feature type="transmembrane region" description="Helical" evidence="1">
    <location>
        <begin position="27"/>
        <end position="51"/>
    </location>
</feature>
<dbReference type="AlphaFoldDB" id="E4XBU7"/>
<feature type="transmembrane region" description="Helical" evidence="1">
    <location>
        <begin position="63"/>
        <end position="84"/>
    </location>
</feature>
<feature type="transmembrane region" description="Helical" evidence="1">
    <location>
        <begin position="96"/>
        <end position="119"/>
    </location>
</feature>
<keyword evidence="1" id="KW-0812">Transmembrane</keyword>
<organism evidence="2 3">
    <name type="scientific">Oikopleura dioica</name>
    <name type="common">Tunicate</name>
    <dbReference type="NCBI Taxonomy" id="34765"/>
    <lineage>
        <taxon>Eukaryota</taxon>
        <taxon>Metazoa</taxon>
        <taxon>Chordata</taxon>
        <taxon>Tunicata</taxon>
        <taxon>Appendicularia</taxon>
        <taxon>Copelata</taxon>
        <taxon>Oikopleuridae</taxon>
        <taxon>Oikopleura</taxon>
    </lineage>
</organism>
<evidence type="ECO:0000313" key="2">
    <source>
        <dbReference type="EMBL" id="CBY09072.1"/>
    </source>
</evidence>
<dbReference type="EMBL" id="FN653034">
    <property type="protein sequence ID" value="CBY09072.1"/>
    <property type="molecule type" value="Genomic_DNA"/>
</dbReference>
<keyword evidence="1" id="KW-1133">Transmembrane helix</keyword>
<dbReference type="InParanoid" id="E4XBU7"/>
<evidence type="ECO:0008006" key="4">
    <source>
        <dbReference type="Google" id="ProtNLM"/>
    </source>
</evidence>